<accession>A0AC35TXF6</accession>
<organism evidence="1 2">
    <name type="scientific">Rhabditophanes sp. KR3021</name>
    <dbReference type="NCBI Taxonomy" id="114890"/>
    <lineage>
        <taxon>Eukaryota</taxon>
        <taxon>Metazoa</taxon>
        <taxon>Ecdysozoa</taxon>
        <taxon>Nematoda</taxon>
        <taxon>Chromadorea</taxon>
        <taxon>Rhabditida</taxon>
        <taxon>Tylenchina</taxon>
        <taxon>Panagrolaimomorpha</taxon>
        <taxon>Strongyloidoidea</taxon>
        <taxon>Alloionematidae</taxon>
        <taxon>Rhabditophanes</taxon>
    </lineage>
</organism>
<proteinExistence type="predicted"/>
<protein>
    <submittedName>
        <fullName evidence="2">Protein kinase domain-containing protein</fullName>
    </submittedName>
</protein>
<sequence length="547" mass="61945">MSNRLVRDFSSPSTPSLPPPPQLPTVEEMAVTKYEDLPKMTTPSLLTQYYRPDKFSTPHQHPNLTKSPSPTATTVLGVSSVVAAMKVAFNDTPPTYHLEDECPLLLNIPITEADPGFHRLRPLFDVTSLYGHPDKVICMDSIFSDKKVAAEYRSKIIEYQFAKRTACLVENLMEMKLHTQAMYRDNHSFYRPIINANKKWFALKSEFGKSPHQVDDMLKREGGILMVKNEITSITPQFWGASIVDGFKGLFLSVNRGGSLWDSIPYYNGIKSESAIKQICFQLAGGLEFLHCDALASHLFRRGNHFRQKLGLSHNTVNPRNIFFLHQICKCGRPDDFDNKECPICRHRNILFSVIKITDYTDIDCANRVVKIRECQKPYYAPEIIRFGVSVRNSDIYSLGMILGLLYTGNEQLGNSEKIANCPINQIEINRHSLPPYTTSNMIDIYLRCIAVNPNSRLTYTTLKNELLSLCSGRGGMYLSMKTLLNSYMKDVHGRGRSKSAHNNIPSYLSRSSSYLSYCGDSRKFERASSTQTEPIQTDDQRASLLS</sequence>
<name>A0AC35TXF6_9BILA</name>
<dbReference type="Proteomes" id="UP000095286">
    <property type="component" value="Unplaced"/>
</dbReference>
<dbReference type="WBParaSite" id="RSKR_0000525700.1">
    <property type="protein sequence ID" value="RSKR_0000525700.1"/>
    <property type="gene ID" value="RSKR_0000525700"/>
</dbReference>
<evidence type="ECO:0000313" key="2">
    <source>
        <dbReference type="WBParaSite" id="RSKR_0000525700.1"/>
    </source>
</evidence>
<reference evidence="2" key="1">
    <citation type="submission" date="2016-11" db="UniProtKB">
        <authorList>
            <consortium name="WormBaseParasite"/>
        </authorList>
    </citation>
    <scope>IDENTIFICATION</scope>
    <source>
        <strain evidence="2">KR3021</strain>
    </source>
</reference>
<evidence type="ECO:0000313" key="1">
    <source>
        <dbReference type="Proteomes" id="UP000095286"/>
    </source>
</evidence>